<sequence length="82" mass="9533">MALKKRFVSCCFVLIRPATYAYPNPHDHLLLFRLRALQLHSSIAQRSGFDRGGRRVVKSYHCAWNSMDQPLQTRGNFLIRSN</sequence>
<keyword evidence="2" id="KW-1185">Reference proteome</keyword>
<organism evidence="1 2">
    <name type="scientific">Hyaloscypha bicolor E</name>
    <dbReference type="NCBI Taxonomy" id="1095630"/>
    <lineage>
        <taxon>Eukaryota</taxon>
        <taxon>Fungi</taxon>
        <taxon>Dikarya</taxon>
        <taxon>Ascomycota</taxon>
        <taxon>Pezizomycotina</taxon>
        <taxon>Leotiomycetes</taxon>
        <taxon>Helotiales</taxon>
        <taxon>Hyaloscyphaceae</taxon>
        <taxon>Hyaloscypha</taxon>
        <taxon>Hyaloscypha bicolor</taxon>
    </lineage>
</organism>
<dbReference type="EMBL" id="KZ613813">
    <property type="protein sequence ID" value="PMD59698.1"/>
    <property type="molecule type" value="Genomic_DNA"/>
</dbReference>
<proteinExistence type="predicted"/>
<dbReference type="RefSeq" id="XP_024736602.1">
    <property type="nucleotide sequence ID" value="XM_024872585.1"/>
</dbReference>
<evidence type="ECO:0000313" key="1">
    <source>
        <dbReference type="EMBL" id="PMD59698.1"/>
    </source>
</evidence>
<name>A0A2J6T9M0_9HELO</name>
<gene>
    <name evidence="1" type="ORF">K444DRAFT_408041</name>
</gene>
<evidence type="ECO:0000313" key="2">
    <source>
        <dbReference type="Proteomes" id="UP000235371"/>
    </source>
</evidence>
<accession>A0A2J6T9M0</accession>
<dbReference type="InParanoid" id="A0A2J6T9M0"/>
<dbReference type="GeneID" id="36580665"/>
<protein>
    <submittedName>
        <fullName evidence="1">Uncharacterized protein</fullName>
    </submittedName>
</protein>
<dbReference type="AlphaFoldDB" id="A0A2J6T9M0"/>
<reference evidence="1 2" key="1">
    <citation type="submission" date="2016-04" db="EMBL/GenBank/DDBJ databases">
        <title>A degradative enzymes factory behind the ericoid mycorrhizal symbiosis.</title>
        <authorList>
            <consortium name="DOE Joint Genome Institute"/>
            <person name="Martino E."/>
            <person name="Morin E."/>
            <person name="Grelet G."/>
            <person name="Kuo A."/>
            <person name="Kohler A."/>
            <person name="Daghino S."/>
            <person name="Barry K."/>
            <person name="Choi C."/>
            <person name="Cichocki N."/>
            <person name="Clum A."/>
            <person name="Copeland A."/>
            <person name="Hainaut M."/>
            <person name="Haridas S."/>
            <person name="Labutti K."/>
            <person name="Lindquist E."/>
            <person name="Lipzen A."/>
            <person name="Khouja H.-R."/>
            <person name="Murat C."/>
            <person name="Ohm R."/>
            <person name="Olson A."/>
            <person name="Spatafora J."/>
            <person name="Veneault-Fourrey C."/>
            <person name="Henrissat B."/>
            <person name="Grigoriev I."/>
            <person name="Martin F."/>
            <person name="Perotto S."/>
        </authorList>
    </citation>
    <scope>NUCLEOTIDE SEQUENCE [LARGE SCALE GENOMIC DNA]</scope>
    <source>
        <strain evidence="1 2">E</strain>
    </source>
</reference>
<dbReference type="Proteomes" id="UP000235371">
    <property type="component" value="Unassembled WGS sequence"/>
</dbReference>